<evidence type="ECO:0000256" key="1">
    <source>
        <dbReference type="SAM" id="MobiDB-lite"/>
    </source>
</evidence>
<sequence length="270" mass="26890">MRLPHPVVRRAAAGATAFVLALAALTACSGGSASDPEEAGRTGPGAPGGKAPSAGGVLPNESPGAADNRPPGELSGRELADRAVQLMAATSYKLTGRLGAGGDAADVTVEVTKQRDARQTVAGADVRQVLIRVGGTVYTNVESVVGPTAAPSLPADLRGRFVKTDGQQLDAKLVDPFAGTFGAGSGDVAKGAVEQVDGKGVWPLTVKSADGATTTMYVMAAGDPYPIKITVAGGDPLDLKVGDFGADVAVAAPSPDLVLDQAALQRALAG</sequence>
<dbReference type="Proteomes" id="UP001500466">
    <property type="component" value="Unassembled WGS sequence"/>
</dbReference>
<evidence type="ECO:0008006" key="5">
    <source>
        <dbReference type="Google" id="ProtNLM"/>
    </source>
</evidence>
<dbReference type="RefSeq" id="WP_345673826.1">
    <property type="nucleotide sequence ID" value="NZ_BAABHS010000002.1"/>
</dbReference>
<gene>
    <name evidence="3" type="ORF">GCM10023205_08010</name>
</gene>
<dbReference type="EMBL" id="BAABHS010000002">
    <property type="protein sequence ID" value="GAA4949862.1"/>
    <property type="molecule type" value="Genomic_DNA"/>
</dbReference>
<evidence type="ECO:0000313" key="4">
    <source>
        <dbReference type="Proteomes" id="UP001500466"/>
    </source>
</evidence>
<evidence type="ECO:0000256" key="2">
    <source>
        <dbReference type="SAM" id="SignalP"/>
    </source>
</evidence>
<comment type="caution">
    <text evidence="3">The sequence shown here is derived from an EMBL/GenBank/DDBJ whole genome shotgun (WGS) entry which is preliminary data.</text>
</comment>
<dbReference type="PROSITE" id="PS51257">
    <property type="entry name" value="PROKAR_LIPOPROTEIN"/>
    <property type="match status" value="1"/>
</dbReference>
<reference evidence="4" key="1">
    <citation type="journal article" date="2019" name="Int. J. Syst. Evol. Microbiol.">
        <title>The Global Catalogue of Microorganisms (GCM) 10K type strain sequencing project: providing services to taxonomists for standard genome sequencing and annotation.</title>
        <authorList>
            <consortium name="The Broad Institute Genomics Platform"/>
            <consortium name="The Broad Institute Genome Sequencing Center for Infectious Disease"/>
            <person name="Wu L."/>
            <person name="Ma J."/>
        </authorList>
    </citation>
    <scope>NUCLEOTIDE SEQUENCE [LARGE SCALE GENOMIC DNA]</scope>
    <source>
        <strain evidence="4">JCM 17986</strain>
    </source>
</reference>
<protein>
    <recommendedName>
        <fullName evidence="5">Lipoprotein</fullName>
    </recommendedName>
</protein>
<feature type="chain" id="PRO_5045785791" description="Lipoprotein" evidence="2">
    <location>
        <begin position="34"/>
        <end position="270"/>
    </location>
</feature>
<organism evidence="3 4">
    <name type="scientific">Yinghuangia aomiensis</name>
    <dbReference type="NCBI Taxonomy" id="676205"/>
    <lineage>
        <taxon>Bacteria</taxon>
        <taxon>Bacillati</taxon>
        <taxon>Actinomycetota</taxon>
        <taxon>Actinomycetes</taxon>
        <taxon>Kitasatosporales</taxon>
        <taxon>Streptomycetaceae</taxon>
        <taxon>Yinghuangia</taxon>
    </lineage>
</organism>
<proteinExistence type="predicted"/>
<keyword evidence="4" id="KW-1185">Reference proteome</keyword>
<keyword evidence="2" id="KW-0732">Signal</keyword>
<name>A0ABP9GQK9_9ACTN</name>
<feature type="region of interest" description="Disordered" evidence="1">
    <location>
        <begin position="30"/>
        <end position="75"/>
    </location>
</feature>
<evidence type="ECO:0000313" key="3">
    <source>
        <dbReference type="EMBL" id="GAA4949862.1"/>
    </source>
</evidence>
<feature type="signal peptide" evidence="2">
    <location>
        <begin position="1"/>
        <end position="33"/>
    </location>
</feature>
<accession>A0ABP9GQK9</accession>